<protein>
    <recommendedName>
        <fullName evidence="1">SAM domain-containing protein</fullName>
    </recommendedName>
</protein>
<dbReference type="Pfam" id="PF07647">
    <property type="entry name" value="SAM_2"/>
    <property type="match status" value="1"/>
</dbReference>
<dbReference type="EMBL" id="CP111012">
    <property type="protein sequence ID" value="WAQ94094.1"/>
    <property type="molecule type" value="Genomic_DNA"/>
</dbReference>
<evidence type="ECO:0000313" key="4">
    <source>
        <dbReference type="Proteomes" id="UP001164746"/>
    </source>
</evidence>
<dbReference type="EMBL" id="CP111012">
    <property type="protein sequence ID" value="WAQ94100.1"/>
    <property type="molecule type" value="Genomic_DNA"/>
</dbReference>
<dbReference type="InterPro" id="IPR001660">
    <property type="entry name" value="SAM"/>
</dbReference>
<reference evidence="2" key="1">
    <citation type="submission" date="2022-11" db="EMBL/GenBank/DDBJ databases">
        <title>Centuries of genome instability and evolution in soft-shell clam transmissible cancer (bioRxiv).</title>
        <authorList>
            <person name="Hart S.F.M."/>
            <person name="Yonemitsu M.A."/>
            <person name="Giersch R.M."/>
            <person name="Beal B.F."/>
            <person name="Arriagada G."/>
            <person name="Davis B.W."/>
            <person name="Ostrander E.A."/>
            <person name="Goff S.P."/>
            <person name="Metzger M.J."/>
        </authorList>
    </citation>
    <scope>NUCLEOTIDE SEQUENCE</scope>
    <source>
        <strain evidence="2">MELC-2E11</strain>
        <tissue evidence="2">Siphon/mantle</tissue>
    </source>
</reference>
<dbReference type="Gene3D" id="1.10.150.50">
    <property type="entry name" value="Transcription Factor, Ets-1"/>
    <property type="match status" value="1"/>
</dbReference>
<sequence length="89" mass="10271">MFLEQHVTGKVLLNLSIDHLHNLGITSLGHRYELSTEIELLKAHNFRLLNFPPLSQQPTKTLEKHEPEFKTAEVTLIFGHHLRHGKSNK</sequence>
<feature type="domain" description="SAM" evidence="1">
    <location>
        <begin position="1"/>
        <end position="44"/>
    </location>
</feature>
<evidence type="ECO:0000313" key="2">
    <source>
        <dbReference type="EMBL" id="WAQ94094.1"/>
    </source>
</evidence>
<dbReference type="SUPFAM" id="SSF47769">
    <property type="entry name" value="SAM/Pointed domain"/>
    <property type="match status" value="1"/>
</dbReference>
<keyword evidence="4" id="KW-1185">Reference proteome</keyword>
<dbReference type="PROSITE" id="PS50105">
    <property type="entry name" value="SAM_DOMAIN"/>
    <property type="match status" value="1"/>
</dbReference>
<gene>
    <name evidence="2" type="ORF">MAR_006565</name>
    <name evidence="3" type="ORF">MAR_006571</name>
</gene>
<dbReference type="Proteomes" id="UP001164746">
    <property type="component" value="Chromosome 1"/>
</dbReference>
<organism evidence="2 4">
    <name type="scientific">Mya arenaria</name>
    <name type="common">Soft-shell clam</name>
    <dbReference type="NCBI Taxonomy" id="6604"/>
    <lineage>
        <taxon>Eukaryota</taxon>
        <taxon>Metazoa</taxon>
        <taxon>Spiralia</taxon>
        <taxon>Lophotrochozoa</taxon>
        <taxon>Mollusca</taxon>
        <taxon>Bivalvia</taxon>
        <taxon>Autobranchia</taxon>
        <taxon>Heteroconchia</taxon>
        <taxon>Euheterodonta</taxon>
        <taxon>Imparidentia</taxon>
        <taxon>Neoheterodontei</taxon>
        <taxon>Myida</taxon>
        <taxon>Myoidea</taxon>
        <taxon>Myidae</taxon>
        <taxon>Mya</taxon>
    </lineage>
</organism>
<accession>A0ABY7D8X4</accession>
<name>A0ABY7D8X4_MYAAR</name>
<evidence type="ECO:0000313" key="3">
    <source>
        <dbReference type="EMBL" id="WAQ94100.1"/>
    </source>
</evidence>
<dbReference type="InterPro" id="IPR013761">
    <property type="entry name" value="SAM/pointed_sf"/>
</dbReference>
<feature type="non-terminal residue" evidence="2">
    <location>
        <position position="89"/>
    </location>
</feature>
<proteinExistence type="predicted"/>
<evidence type="ECO:0000259" key="1">
    <source>
        <dbReference type="PROSITE" id="PS50105"/>
    </source>
</evidence>